<proteinExistence type="predicted"/>
<accession>A0ACC1LYB9</accession>
<gene>
    <name evidence="1" type="ORF">IWW38_004837</name>
</gene>
<dbReference type="EMBL" id="JANBVB010001942">
    <property type="protein sequence ID" value="KAJ2889088.1"/>
    <property type="molecule type" value="Genomic_DNA"/>
</dbReference>
<evidence type="ECO:0000313" key="2">
    <source>
        <dbReference type="Proteomes" id="UP001139981"/>
    </source>
</evidence>
<sequence length="541" mass="54791">ARPSAEPEASGGSSNSMVAASRADASKEDSPDSLASSDSTGALTEVVSPGGDESVSVAVAPTKPKKSASKASLATMGAAENEDSAAASAKAPAKKKGAKASPKTPAAPKERKPRAKAKAKSASVAPPSETEASAAFAVSAGESGDGAVLAQSMSGANSARMSGDEALGANVAGTANSLLLPSPVAAAPFPAVGSPPVAMPQAQMMAQAMAQFNAQLASMAQANPGGRPLDIPKHITKEYLQAHPEYAALLRRHMSQVTMQMQMQQQQQGVPNMNGSSAGPMGSPQMRPSIVHQSMANMAQSMHNGQGIAGNVVPPGASPSVAAARAPTPSSLGGPVLHGNPALGSPAMRPALGPGVPNNMAAVQQQQMQQQQMQMQPTREEMNLIQQYCRLVGLQIQSVHDPRVQILISKARSGELRNMFMASLQAYAAQRQQHMAVPAAVGSGGGANPMGMSAAAAVHGGVPIQNSPAPANSLPAGATSAAATQAMGIGQSVGAGMPQTARPMQIPRDPANPQDKAMLLEMLQRQRDAQLTGGVAGAQMQ</sequence>
<evidence type="ECO:0000313" key="1">
    <source>
        <dbReference type="EMBL" id="KAJ2889088.1"/>
    </source>
</evidence>
<feature type="non-terminal residue" evidence="1">
    <location>
        <position position="541"/>
    </location>
</feature>
<dbReference type="Proteomes" id="UP001139981">
    <property type="component" value="Unassembled WGS sequence"/>
</dbReference>
<reference evidence="1" key="1">
    <citation type="submission" date="2022-07" db="EMBL/GenBank/DDBJ databases">
        <title>Phylogenomic reconstructions and comparative analyses of Kickxellomycotina fungi.</title>
        <authorList>
            <person name="Reynolds N.K."/>
            <person name="Stajich J.E."/>
            <person name="Barry K."/>
            <person name="Grigoriev I.V."/>
            <person name="Crous P."/>
            <person name="Smith M.E."/>
        </authorList>
    </citation>
    <scope>NUCLEOTIDE SEQUENCE</scope>
    <source>
        <strain evidence="1">CBS 190363</strain>
    </source>
</reference>
<name>A0ACC1LYB9_9FUNG</name>
<protein>
    <submittedName>
        <fullName evidence="1">Uncharacterized protein</fullName>
    </submittedName>
</protein>
<feature type="non-terminal residue" evidence="1">
    <location>
        <position position="1"/>
    </location>
</feature>
<organism evidence="1 2">
    <name type="scientific">Coemansia aciculifera</name>
    <dbReference type="NCBI Taxonomy" id="417176"/>
    <lineage>
        <taxon>Eukaryota</taxon>
        <taxon>Fungi</taxon>
        <taxon>Fungi incertae sedis</taxon>
        <taxon>Zoopagomycota</taxon>
        <taxon>Kickxellomycotina</taxon>
        <taxon>Kickxellomycetes</taxon>
        <taxon>Kickxellales</taxon>
        <taxon>Kickxellaceae</taxon>
        <taxon>Coemansia</taxon>
    </lineage>
</organism>
<comment type="caution">
    <text evidence="1">The sequence shown here is derived from an EMBL/GenBank/DDBJ whole genome shotgun (WGS) entry which is preliminary data.</text>
</comment>
<keyword evidence="2" id="KW-1185">Reference proteome</keyword>